<sequence length="94" mass="10117">MMSDDHRIRERAHQIWEQAGRPDGQHESHWAQAEREVAATDNTPPIRQDDDANGAASPTLNAPDQGGASPGEAAAAVKALNDLPRGTGGKERQR</sequence>
<reference evidence="2 3" key="1">
    <citation type="submission" date="2021-03" db="EMBL/GenBank/DDBJ databases">
        <authorList>
            <person name="So Y."/>
        </authorList>
    </citation>
    <scope>NUCLEOTIDE SEQUENCE [LARGE SCALE GENOMIC DNA]</scope>
    <source>
        <strain evidence="2 3">SSH11</strain>
    </source>
</reference>
<protein>
    <submittedName>
        <fullName evidence="2">DUF2934 domain-containing protein</fullName>
    </submittedName>
</protein>
<evidence type="ECO:0000313" key="2">
    <source>
        <dbReference type="EMBL" id="MBP0447686.1"/>
    </source>
</evidence>
<feature type="compositionally biased region" description="Basic and acidic residues" evidence="1">
    <location>
        <begin position="23"/>
        <end position="38"/>
    </location>
</feature>
<name>A0ABS4ALD9_9PROT</name>
<organism evidence="2 3">
    <name type="scientific">Pararoseomonas baculiformis</name>
    <dbReference type="NCBI Taxonomy" id="2820812"/>
    <lineage>
        <taxon>Bacteria</taxon>
        <taxon>Pseudomonadati</taxon>
        <taxon>Pseudomonadota</taxon>
        <taxon>Alphaproteobacteria</taxon>
        <taxon>Acetobacterales</taxon>
        <taxon>Acetobacteraceae</taxon>
        <taxon>Pararoseomonas</taxon>
    </lineage>
</organism>
<dbReference type="Pfam" id="PF11154">
    <property type="entry name" value="DUF2934"/>
    <property type="match status" value="1"/>
</dbReference>
<dbReference type="Proteomes" id="UP000681594">
    <property type="component" value="Unassembled WGS sequence"/>
</dbReference>
<keyword evidence="3" id="KW-1185">Reference proteome</keyword>
<gene>
    <name evidence="2" type="ORF">J8J14_23310</name>
</gene>
<feature type="region of interest" description="Disordered" evidence="1">
    <location>
        <begin position="1"/>
        <end position="94"/>
    </location>
</feature>
<feature type="compositionally biased region" description="Basic and acidic residues" evidence="1">
    <location>
        <begin position="1"/>
        <end position="14"/>
    </location>
</feature>
<dbReference type="InterPro" id="IPR021327">
    <property type="entry name" value="DUF2934"/>
</dbReference>
<comment type="caution">
    <text evidence="2">The sequence shown here is derived from an EMBL/GenBank/DDBJ whole genome shotgun (WGS) entry which is preliminary data.</text>
</comment>
<proteinExistence type="predicted"/>
<evidence type="ECO:0000256" key="1">
    <source>
        <dbReference type="SAM" id="MobiDB-lite"/>
    </source>
</evidence>
<accession>A0ABS4ALD9</accession>
<dbReference type="EMBL" id="JAGIZB010000050">
    <property type="protein sequence ID" value="MBP0447686.1"/>
    <property type="molecule type" value="Genomic_DNA"/>
</dbReference>
<evidence type="ECO:0000313" key="3">
    <source>
        <dbReference type="Proteomes" id="UP000681594"/>
    </source>
</evidence>